<name>A0ABQ9JNS1_9CUCU</name>
<evidence type="ECO:0000256" key="1">
    <source>
        <dbReference type="SAM" id="MobiDB-lite"/>
    </source>
</evidence>
<gene>
    <name evidence="2" type="ORF">NQ317_019076</name>
</gene>
<dbReference type="Proteomes" id="UP001162164">
    <property type="component" value="Unassembled WGS sequence"/>
</dbReference>
<feature type="compositionally biased region" description="Basic and acidic residues" evidence="1">
    <location>
        <begin position="82"/>
        <end position="91"/>
    </location>
</feature>
<accession>A0ABQ9JNS1</accession>
<reference evidence="2" key="1">
    <citation type="journal article" date="2023" name="Insect Mol. Biol.">
        <title>Genome sequencing provides insights into the evolution of gene families encoding plant cell wall-degrading enzymes in longhorned beetles.</title>
        <authorList>
            <person name="Shin N.R."/>
            <person name="Okamura Y."/>
            <person name="Kirsch R."/>
            <person name="Pauchet Y."/>
        </authorList>
    </citation>
    <scope>NUCLEOTIDE SEQUENCE</scope>
    <source>
        <strain evidence="2">MMC_N1</strain>
    </source>
</reference>
<comment type="caution">
    <text evidence="2">The sequence shown here is derived from an EMBL/GenBank/DDBJ whole genome shotgun (WGS) entry which is preliminary data.</text>
</comment>
<keyword evidence="3" id="KW-1185">Reference proteome</keyword>
<protein>
    <submittedName>
        <fullName evidence="2">Uncharacterized protein</fullName>
    </submittedName>
</protein>
<evidence type="ECO:0000313" key="3">
    <source>
        <dbReference type="Proteomes" id="UP001162164"/>
    </source>
</evidence>
<organism evidence="2 3">
    <name type="scientific">Molorchus minor</name>
    <dbReference type="NCBI Taxonomy" id="1323400"/>
    <lineage>
        <taxon>Eukaryota</taxon>
        <taxon>Metazoa</taxon>
        <taxon>Ecdysozoa</taxon>
        <taxon>Arthropoda</taxon>
        <taxon>Hexapoda</taxon>
        <taxon>Insecta</taxon>
        <taxon>Pterygota</taxon>
        <taxon>Neoptera</taxon>
        <taxon>Endopterygota</taxon>
        <taxon>Coleoptera</taxon>
        <taxon>Polyphaga</taxon>
        <taxon>Cucujiformia</taxon>
        <taxon>Chrysomeloidea</taxon>
        <taxon>Cerambycidae</taxon>
        <taxon>Lamiinae</taxon>
        <taxon>Monochamini</taxon>
        <taxon>Molorchus</taxon>
    </lineage>
</organism>
<feature type="region of interest" description="Disordered" evidence="1">
    <location>
        <begin position="1"/>
        <end position="91"/>
    </location>
</feature>
<feature type="compositionally biased region" description="Polar residues" evidence="1">
    <location>
        <begin position="35"/>
        <end position="58"/>
    </location>
</feature>
<sequence>MNSTKSSESRSRIPVRSASSNKLRQVTIGVAPTLRTASRTRTPSGSNTPVHPDQQTAVSRLLRRPSGASDTPTGQARKKKTSLSDREPFRL</sequence>
<dbReference type="EMBL" id="JAPWTJ010000362">
    <property type="protein sequence ID" value="KAJ8979224.1"/>
    <property type="molecule type" value="Genomic_DNA"/>
</dbReference>
<proteinExistence type="predicted"/>
<evidence type="ECO:0000313" key="2">
    <source>
        <dbReference type="EMBL" id="KAJ8979224.1"/>
    </source>
</evidence>